<dbReference type="EMBL" id="JGCY01000248">
    <property type="protein sequence ID" value="EXY75083.1"/>
    <property type="molecule type" value="Genomic_DNA"/>
</dbReference>
<protein>
    <submittedName>
        <fullName evidence="1">Uncharacterized protein</fullName>
    </submittedName>
</protein>
<organism evidence="1 2">
    <name type="scientific">Bacteroides fragilis str. 3988T(B)14</name>
    <dbReference type="NCBI Taxonomy" id="1339315"/>
    <lineage>
        <taxon>Bacteria</taxon>
        <taxon>Pseudomonadati</taxon>
        <taxon>Bacteroidota</taxon>
        <taxon>Bacteroidia</taxon>
        <taxon>Bacteroidales</taxon>
        <taxon>Bacteroidaceae</taxon>
        <taxon>Bacteroides</taxon>
    </lineage>
</organism>
<reference evidence="1 2" key="1">
    <citation type="submission" date="2014-02" db="EMBL/GenBank/DDBJ databases">
        <authorList>
            <person name="Sears C."/>
            <person name="Carroll K."/>
            <person name="Sack B.R."/>
            <person name="Qadri F."/>
            <person name="Myers L.L."/>
            <person name="Chung G.-T."/>
            <person name="Escheverria P."/>
            <person name="Fraser C.M."/>
            <person name="Sadzewicz L."/>
            <person name="Shefchek K.A."/>
            <person name="Tallon L."/>
            <person name="Das S.P."/>
            <person name="Daugherty S."/>
            <person name="Mongodin E.F."/>
        </authorList>
    </citation>
    <scope>NUCLEOTIDE SEQUENCE [LARGE SCALE GENOMIC DNA]</scope>
    <source>
        <strain evidence="2">3988T(B)14</strain>
    </source>
</reference>
<evidence type="ECO:0000313" key="1">
    <source>
        <dbReference type="EMBL" id="EXY75083.1"/>
    </source>
</evidence>
<sequence>MTFIFLKKLKKSQFLPHGKSFAPLIVLLKTRIRKENKRYEL</sequence>
<gene>
    <name evidence="1" type="ORF">M124_1083</name>
</gene>
<comment type="caution">
    <text evidence="1">The sequence shown here is derived from an EMBL/GenBank/DDBJ whole genome shotgun (WGS) entry which is preliminary data.</text>
</comment>
<proteinExistence type="predicted"/>
<evidence type="ECO:0000313" key="2">
    <source>
        <dbReference type="Proteomes" id="UP000020529"/>
    </source>
</evidence>
<accession>A0A015UMI2</accession>
<name>A0A015UMI2_BACFG</name>
<dbReference type="Proteomes" id="UP000020529">
    <property type="component" value="Unassembled WGS sequence"/>
</dbReference>
<dbReference type="AlphaFoldDB" id="A0A015UMI2"/>